<evidence type="ECO:0000313" key="4">
    <source>
        <dbReference type="Proteomes" id="UP001500457"/>
    </source>
</evidence>
<feature type="compositionally biased region" description="Basic and acidic residues" evidence="1">
    <location>
        <begin position="1"/>
        <end position="20"/>
    </location>
</feature>
<evidence type="ECO:0000313" key="3">
    <source>
        <dbReference type="EMBL" id="GAA4868030.1"/>
    </source>
</evidence>
<feature type="compositionally biased region" description="Low complexity" evidence="1">
    <location>
        <begin position="242"/>
        <end position="265"/>
    </location>
</feature>
<name>A0ABP9EBE4_9PSEU</name>
<evidence type="ECO:0000256" key="2">
    <source>
        <dbReference type="SAM" id="Phobius"/>
    </source>
</evidence>
<feature type="region of interest" description="Disordered" evidence="1">
    <location>
        <begin position="1"/>
        <end position="140"/>
    </location>
</feature>
<proteinExistence type="predicted"/>
<feature type="compositionally biased region" description="Gly residues" evidence="1">
    <location>
        <begin position="266"/>
        <end position="284"/>
    </location>
</feature>
<keyword evidence="2" id="KW-0812">Transmembrane</keyword>
<feature type="compositionally biased region" description="Basic and acidic residues" evidence="1">
    <location>
        <begin position="108"/>
        <end position="140"/>
    </location>
</feature>
<protein>
    <submittedName>
        <fullName evidence="3">Uncharacterized protein</fullName>
    </submittedName>
</protein>
<keyword evidence="4" id="KW-1185">Reference proteome</keyword>
<comment type="caution">
    <text evidence="3">The sequence shown here is derived from an EMBL/GenBank/DDBJ whole genome shotgun (WGS) entry which is preliminary data.</text>
</comment>
<accession>A0ABP9EBE4</accession>
<keyword evidence="2" id="KW-1133">Transmembrane helix</keyword>
<feature type="region of interest" description="Disordered" evidence="1">
    <location>
        <begin position="231"/>
        <end position="297"/>
    </location>
</feature>
<sequence>MAGRDDERELPSERRTEKVDVSGLSDDAARPTETVDTSSVSGSSGGRHRGPESATDDDDAATPPSGVPAATAGSGSGELAAVGADAGAQAGGGRRPGRVRYQDPATTKPREPTVAEQRARREAQRRERAQRDAAAAAEERKKKIRKRVLVGGGVAVGVVALVAVVYAASQPDEVTAQCVDPAGVVVPDENCAGTQQGGYYDSGGHFVPIFIGGFGNQYHYNYGSRSPVGTVAQGGSTAPPASGTSVRSGTTGSSIGTSNGSSGTVSRGGLGVGGSSSGTSGGSGSSSSSGGSSSSGS</sequence>
<organism evidence="3 4">
    <name type="scientific">Actinomycetospora straminea</name>
    <dbReference type="NCBI Taxonomy" id="663607"/>
    <lineage>
        <taxon>Bacteria</taxon>
        <taxon>Bacillati</taxon>
        <taxon>Actinomycetota</taxon>
        <taxon>Actinomycetes</taxon>
        <taxon>Pseudonocardiales</taxon>
        <taxon>Pseudonocardiaceae</taxon>
        <taxon>Actinomycetospora</taxon>
    </lineage>
</organism>
<feature type="transmembrane region" description="Helical" evidence="2">
    <location>
        <begin position="148"/>
        <end position="168"/>
    </location>
</feature>
<dbReference type="EMBL" id="BAABHQ010000003">
    <property type="protein sequence ID" value="GAA4868030.1"/>
    <property type="molecule type" value="Genomic_DNA"/>
</dbReference>
<reference evidence="4" key="1">
    <citation type="journal article" date="2019" name="Int. J. Syst. Evol. Microbiol.">
        <title>The Global Catalogue of Microorganisms (GCM) 10K type strain sequencing project: providing services to taxonomists for standard genome sequencing and annotation.</title>
        <authorList>
            <consortium name="The Broad Institute Genomics Platform"/>
            <consortium name="The Broad Institute Genome Sequencing Center for Infectious Disease"/>
            <person name="Wu L."/>
            <person name="Ma J."/>
        </authorList>
    </citation>
    <scope>NUCLEOTIDE SEQUENCE [LARGE SCALE GENOMIC DNA]</scope>
    <source>
        <strain evidence="4">JCM 17983</strain>
    </source>
</reference>
<gene>
    <name evidence="3" type="ORF">GCM10023203_15900</name>
</gene>
<keyword evidence="2" id="KW-0472">Membrane</keyword>
<feature type="compositionally biased region" description="Low complexity" evidence="1">
    <location>
        <begin position="285"/>
        <end position="297"/>
    </location>
</feature>
<dbReference type="Proteomes" id="UP001500457">
    <property type="component" value="Unassembled WGS sequence"/>
</dbReference>
<dbReference type="RefSeq" id="WP_274231184.1">
    <property type="nucleotide sequence ID" value="NZ_BAABHQ010000003.1"/>
</dbReference>
<evidence type="ECO:0000256" key="1">
    <source>
        <dbReference type="SAM" id="MobiDB-lite"/>
    </source>
</evidence>